<accession>A0A0A9XIY5</accession>
<keyword evidence="2" id="KW-0547">Nucleotide-binding</keyword>
<feature type="compositionally biased region" description="Polar residues" evidence="1">
    <location>
        <begin position="91"/>
        <end position="101"/>
    </location>
</feature>
<protein>
    <submittedName>
        <fullName evidence="2">ATP-dependent RNA helicase ROK1</fullName>
    </submittedName>
</protein>
<dbReference type="GO" id="GO:0004386">
    <property type="term" value="F:helicase activity"/>
    <property type="evidence" value="ECO:0007669"/>
    <property type="project" value="UniProtKB-KW"/>
</dbReference>
<feature type="region of interest" description="Disordered" evidence="1">
    <location>
        <begin position="87"/>
        <end position="113"/>
    </location>
</feature>
<dbReference type="AlphaFoldDB" id="A0A0A9XIY5"/>
<keyword evidence="2" id="KW-0067">ATP-binding</keyword>
<sequence>MHTADSGGTEWDSYPHAVPEYTAVIRRRTAVVLNTSSIHKLTAGPVHPHLLHRSCEQPAAACNGTRIPDGLVQIQWRKFDHLPIDRLPPAHTNSACSSDKQSGALPTDEVDSV</sequence>
<evidence type="ECO:0000313" key="2">
    <source>
        <dbReference type="EMBL" id="JAG20662.1"/>
    </source>
</evidence>
<proteinExistence type="predicted"/>
<reference evidence="2" key="2">
    <citation type="submission" date="2014-07" db="EMBL/GenBank/DDBJ databases">
        <authorList>
            <person name="Hull J."/>
        </authorList>
    </citation>
    <scope>NUCLEOTIDE SEQUENCE</scope>
</reference>
<name>A0A0A9XIY5_LYGHE</name>
<organism evidence="2">
    <name type="scientific">Lygus hesperus</name>
    <name type="common">Western plant bug</name>
    <dbReference type="NCBI Taxonomy" id="30085"/>
    <lineage>
        <taxon>Eukaryota</taxon>
        <taxon>Metazoa</taxon>
        <taxon>Ecdysozoa</taxon>
        <taxon>Arthropoda</taxon>
        <taxon>Hexapoda</taxon>
        <taxon>Insecta</taxon>
        <taxon>Pterygota</taxon>
        <taxon>Neoptera</taxon>
        <taxon>Paraneoptera</taxon>
        <taxon>Hemiptera</taxon>
        <taxon>Heteroptera</taxon>
        <taxon>Panheteroptera</taxon>
        <taxon>Cimicomorpha</taxon>
        <taxon>Miridae</taxon>
        <taxon>Mirini</taxon>
        <taxon>Lygus</taxon>
    </lineage>
</organism>
<keyword evidence="2" id="KW-0347">Helicase</keyword>
<evidence type="ECO:0000256" key="1">
    <source>
        <dbReference type="SAM" id="MobiDB-lite"/>
    </source>
</evidence>
<keyword evidence="2" id="KW-0378">Hydrolase</keyword>
<reference evidence="2" key="1">
    <citation type="journal article" date="2014" name="PLoS ONE">
        <title>Transcriptome-Based Identification of ABC Transporters in the Western Tarnished Plant Bug Lygus hesperus.</title>
        <authorList>
            <person name="Hull J.J."/>
            <person name="Chaney K."/>
            <person name="Geib S.M."/>
            <person name="Fabrick J.A."/>
            <person name="Brent C.S."/>
            <person name="Walsh D."/>
            <person name="Lavine L.C."/>
        </authorList>
    </citation>
    <scope>NUCLEOTIDE SEQUENCE</scope>
</reference>
<gene>
    <name evidence="2" type="primary">ROK1_0</name>
    <name evidence="2" type="ORF">CM83_100928</name>
</gene>
<dbReference type="EMBL" id="GBHO01022942">
    <property type="protein sequence ID" value="JAG20662.1"/>
    <property type="molecule type" value="Transcribed_RNA"/>
</dbReference>